<reference evidence="1" key="1">
    <citation type="submission" date="2022-07" db="EMBL/GenBank/DDBJ databases">
        <title>Genome analysis of Parmales, a sister group of diatoms, reveals the evolutionary specialization of diatoms from phago-mixotrophs to photoautotrophs.</title>
        <authorList>
            <person name="Ban H."/>
            <person name="Sato S."/>
            <person name="Yoshikawa S."/>
            <person name="Kazumasa Y."/>
            <person name="Nakamura Y."/>
            <person name="Ichinomiya M."/>
            <person name="Saitoh K."/>
            <person name="Sato N."/>
            <person name="Blanc-Mathieu R."/>
            <person name="Endo H."/>
            <person name="Kuwata A."/>
            <person name="Ogata H."/>
        </authorList>
    </citation>
    <scope>NUCLEOTIDE SEQUENCE</scope>
</reference>
<proteinExistence type="predicted"/>
<dbReference type="OrthoDB" id="188379at2759"/>
<dbReference type="AlphaFoldDB" id="A0A9W7CF79"/>
<comment type="caution">
    <text evidence="1">The sequence shown here is derived from an EMBL/GenBank/DDBJ whole genome shotgun (WGS) entry which is preliminary data.</text>
</comment>
<evidence type="ECO:0000313" key="1">
    <source>
        <dbReference type="EMBL" id="GMI04620.1"/>
    </source>
</evidence>
<sequence length="291" mass="31944">MSHGAYISQDIVRKHAPEQSGSHGDETLGYEISTQNILPALEALSLTYDSWDSSSVALPQGTSYLQWMKKQLVSGAGIVQFVLCAGDDHYIPQDDGSALYFDHIEPFFKIFSRHPLTDESVYDDDIVVHGSDYGPDGEDNLGYFRTFASLLDDTDMKGNCADAGTEWKQNEMFPCINNNITYGTAITGLDGFDPMTSVPTSLIVNATAEPDIREGNAPAIFQATLLIGVDGGLTEGSYSISRFDGVSEFREGKRSAVYRVDVEEAQSEPLEFVDEETFLSSSSVYFTVEKN</sequence>
<name>A0A9W7CF79_9STRA</name>
<keyword evidence="2" id="KW-1185">Reference proteome</keyword>
<protein>
    <submittedName>
        <fullName evidence="1">Uncharacterized protein</fullName>
    </submittedName>
</protein>
<dbReference type="Proteomes" id="UP001165082">
    <property type="component" value="Unassembled WGS sequence"/>
</dbReference>
<dbReference type="EMBL" id="BRXZ01000081">
    <property type="protein sequence ID" value="GMI04620.1"/>
    <property type="molecule type" value="Genomic_DNA"/>
</dbReference>
<evidence type="ECO:0000313" key="2">
    <source>
        <dbReference type="Proteomes" id="UP001165082"/>
    </source>
</evidence>
<organism evidence="1 2">
    <name type="scientific">Triparma retinervis</name>
    <dbReference type="NCBI Taxonomy" id="2557542"/>
    <lineage>
        <taxon>Eukaryota</taxon>
        <taxon>Sar</taxon>
        <taxon>Stramenopiles</taxon>
        <taxon>Ochrophyta</taxon>
        <taxon>Bolidophyceae</taxon>
        <taxon>Parmales</taxon>
        <taxon>Triparmaceae</taxon>
        <taxon>Triparma</taxon>
    </lineage>
</organism>
<gene>
    <name evidence="1" type="ORF">TrRE_jg7650</name>
</gene>
<accession>A0A9W7CF79</accession>